<comment type="caution">
    <text evidence="2">The sequence shown here is derived from an EMBL/GenBank/DDBJ whole genome shotgun (WGS) entry which is preliminary data.</text>
</comment>
<feature type="transmembrane region" description="Helical" evidence="1">
    <location>
        <begin position="139"/>
        <end position="159"/>
    </location>
</feature>
<reference evidence="2 3" key="1">
    <citation type="submission" date="2019-03" db="EMBL/GenBank/DDBJ databases">
        <title>Genomics of glacier-inhabiting Cryobacterium strains.</title>
        <authorList>
            <person name="Liu Q."/>
            <person name="Xin Y.-H."/>
        </authorList>
    </citation>
    <scope>NUCLEOTIDE SEQUENCE [LARGE SCALE GENOMIC DNA]</scope>
    <source>
        <strain evidence="2 3">RHLT2-21</strain>
    </source>
</reference>
<feature type="transmembrane region" description="Helical" evidence="1">
    <location>
        <begin position="39"/>
        <end position="58"/>
    </location>
</feature>
<evidence type="ECO:0000256" key="1">
    <source>
        <dbReference type="SAM" id="Phobius"/>
    </source>
</evidence>
<dbReference type="EMBL" id="SOFM01000044">
    <property type="protein sequence ID" value="TFC00909.1"/>
    <property type="molecule type" value="Genomic_DNA"/>
</dbReference>
<keyword evidence="1" id="KW-1133">Transmembrane helix</keyword>
<organism evidence="2 3">
    <name type="scientific">Cryobacterium mannosilyticum</name>
    <dbReference type="NCBI Taxonomy" id="1259190"/>
    <lineage>
        <taxon>Bacteria</taxon>
        <taxon>Bacillati</taxon>
        <taxon>Actinomycetota</taxon>
        <taxon>Actinomycetes</taxon>
        <taxon>Micrococcales</taxon>
        <taxon>Microbacteriaceae</taxon>
        <taxon>Cryobacterium</taxon>
    </lineage>
</organism>
<keyword evidence="1" id="KW-0812">Transmembrane</keyword>
<feature type="transmembrane region" description="Helical" evidence="1">
    <location>
        <begin position="64"/>
        <end position="89"/>
    </location>
</feature>
<dbReference type="Proteomes" id="UP000297643">
    <property type="component" value="Unassembled WGS sequence"/>
</dbReference>
<sequence length="200" mass="19970">MNFQAFQILAYLYWLLLLLVTGGSLALAVLAFKQQRQQFAIASAGGLAAALVIAAVPAPEGSGSFGIVLAMVALALAVVGGGPMAVLALRLATNNSVPPGAHGGILVGDGAEAAPGQADAGGTHEVLRGGLMIGILERLAVAGAILAGFPEAIAVVVAIKGVGRFTELAAAEARERFIIGTFASLIWACACAALVRLATA</sequence>
<protein>
    <submittedName>
        <fullName evidence="2">Uncharacterized protein</fullName>
    </submittedName>
</protein>
<dbReference type="RefSeq" id="WP_134510529.1">
    <property type="nucleotide sequence ID" value="NZ_SOFM01000044.1"/>
</dbReference>
<dbReference type="AlphaFoldDB" id="A0A4R8W5Q7"/>
<keyword evidence="1" id="KW-0472">Membrane</keyword>
<accession>A0A4R8W5Q7</accession>
<feature type="transmembrane region" description="Helical" evidence="1">
    <location>
        <begin position="179"/>
        <end position="198"/>
    </location>
</feature>
<proteinExistence type="predicted"/>
<evidence type="ECO:0000313" key="2">
    <source>
        <dbReference type="EMBL" id="TFC00909.1"/>
    </source>
</evidence>
<feature type="transmembrane region" description="Helical" evidence="1">
    <location>
        <begin position="12"/>
        <end position="32"/>
    </location>
</feature>
<keyword evidence="3" id="KW-1185">Reference proteome</keyword>
<gene>
    <name evidence="2" type="ORF">E3O32_14505</name>
</gene>
<name>A0A4R8W5Q7_9MICO</name>
<evidence type="ECO:0000313" key="3">
    <source>
        <dbReference type="Proteomes" id="UP000297643"/>
    </source>
</evidence>